<dbReference type="EMBL" id="MN740695">
    <property type="protein sequence ID" value="QHU08218.1"/>
    <property type="molecule type" value="Genomic_DNA"/>
</dbReference>
<proteinExistence type="predicted"/>
<dbReference type="AlphaFoldDB" id="A0A6C0JWD5"/>
<organism evidence="1">
    <name type="scientific">viral metagenome</name>
    <dbReference type="NCBI Taxonomy" id="1070528"/>
    <lineage>
        <taxon>unclassified sequences</taxon>
        <taxon>metagenomes</taxon>
        <taxon>organismal metagenomes</taxon>
    </lineage>
</organism>
<evidence type="ECO:0000313" key="1">
    <source>
        <dbReference type="EMBL" id="QHU08218.1"/>
    </source>
</evidence>
<reference evidence="1" key="1">
    <citation type="journal article" date="2020" name="Nature">
        <title>Giant virus diversity and host interactions through global metagenomics.</title>
        <authorList>
            <person name="Schulz F."/>
            <person name="Roux S."/>
            <person name="Paez-Espino D."/>
            <person name="Jungbluth S."/>
            <person name="Walsh D.A."/>
            <person name="Denef V.J."/>
            <person name="McMahon K.D."/>
            <person name="Konstantinidis K.T."/>
            <person name="Eloe-Fadrosh E.A."/>
            <person name="Kyrpides N.C."/>
            <person name="Woyke T."/>
        </authorList>
    </citation>
    <scope>NUCLEOTIDE SEQUENCE</scope>
    <source>
        <strain evidence="1">GVMAG-S-1062768-28</strain>
    </source>
</reference>
<protein>
    <submittedName>
        <fullName evidence="1">Uncharacterized protein</fullName>
    </submittedName>
</protein>
<name>A0A6C0JWD5_9ZZZZ</name>
<accession>A0A6C0JWD5</accession>
<sequence>MNDGDYLCVMSELKFIGSVKEGQFLNSTTGRIENKNILSCLVRQFMYPQETGQTSAKFCMNTTAKALKLLSKYKNIQGSEEYVKIIIKYITDAKIGMTHLKETHSDNNLAYAIFDFAITNIIQTIGAGE</sequence>